<proteinExistence type="predicted"/>
<keyword evidence="2" id="KW-1185">Reference proteome</keyword>
<protein>
    <submittedName>
        <fullName evidence="1">Uncharacterized protein</fullName>
    </submittedName>
</protein>
<dbReference type="Proteomes" id="UP001172386">
    <property type="component" value="Unassembled WGS sequence"/>
</dbReference>
<evidence type="ECO:0000313" key="1">
    <source>
        <dbReference type="EMBL" id="KAJ9659390.1"/>
    </source>
</evidence>
<accession>A0ACC3AC31</accession>
<comment type="caution">
    <text evidence="1">The sequence shown here is derived from an EMBL/GenBank/DDBJ whole genome shotgun (WGS) entry which is preliminary data.</text>
</comment>
<evidence type="ECO:0000313" key="2">
    <source>
        <dbReference type="Proteomes" id="UP001172386"/>
    </source>
</evidence>
<sequence>MHKEPLIEIATDRYLIDFGPTVIVLAAQKCFGAVVAKLRPSVTEETDDVTVTNNVTATIGYQILIDARDWEIKPVPPNTTDDMWICSLVTAQSANAKDPKDQSALLLACEAGFTEVVGALIARGAVIYAQDSDDRAPLKNSYPNCTVMHDAQLHVGANVYVTERFARNRIAPVQDINSKKAAIFRLLLEQNVAMLTTSEKKDLVQTAQQEGMPEVLAVLREFFPGIPEGAGAVHLDMPAYSYGAQFAYGQIGNVEIPIM</sequence>
<gene>
    <name evidence="1" type="ORF">H2198_003119</name>
</gene>
<reference evidence="1" key="1">
    <citation type="submission" date="2022-10" db="EMBL/GenBank/DDBJ databases">
        <title>Culturing micro-colonial fungi from biological soil crusts in the Mojave desert and describing Neophaeococcomyces mojavensis, and introducing the new genera and species Taxawa tesnikishii.</title>
        <authorList>
            <person name="Kurbessoian T."/>
            <person name="Stajich J.E."/>
        </authorList>
    </citation>
    <scope>NUCLEOTIDE SEQUENCE</scope>
    <source>
        <strain evidence="1">JES_112</strain>
    </source>
</reference>
<organism evidence="1 2">
    <name type="scientific">Neophaeococcomyces mojaviensis</name>
    <dbReference type="NCBI Taxonomy" id="3383035"/>
    <lineage>
        <taxon>Eukaryota</taxon>
        <taxon>Fungi</taxon>
        <taxon>Dikarya</taxon>
        <taxon>Ascomycota</taxon>
        <taxon>Pezizomycotina</taxon>
        <taxon>Eurotiomycetes</taxon>
        <taxon>Chaetothyriomycetidae</taxon>
        <taxon>Chaetothyriales</taxon>
        <taxon>Chaetothyriales incertae sedis</taxon>
        <taxon>Neophaeococcomyces</taxon>
    </lineage>
</organism>
<dbReference type="EMBL" id="JAPDRQ010000040">
    <property type="protein sequence ID" value="KAJ9659390.1"/>
    <property type="molecule type" value="Genomic_DNA"/>
</dbReference>
<name>A0ACC3AC31_9EURO</name>